<name>A0A846QMW9_9BACT</name>
<dbReference type="SUPFAM" id="SSF53448">
    <property type="entry name" value="Nucleotide-diphospho-sugar transferases"/>
    <property type="match status" value="1"/>
</dbReference>
<dbReference type="Pfam" id="PF00535">
    <property type="entry name" value="Glycos_transf_2"/>
    <property type="match status" value="1"/>
</dbReference>
<feature type="domain" description="Glycosyltransferase 2-like" evidence="4">
    <location>
        <begin position="6"/>
        <end position="127"/>
    </location>
</feature>
<dbReference type="Proteomes" id="UP000580856">
    <property type="component" value="Unassembled WGS sequence"/>
</dbReference>
<comment type="similarity">
    <text evidence="1">Belongs to the glycosyltransferase 2 family.</text>
</comment>
<dbReference type="PANTHER" id="PTHR43685:SF5">
    <property type="entry name" value="GLYCOSYLTRANSFERASE EPSE-RELATED"/>
    <property type="match status" value="1"/>
</dbReference>
<proteinExistence type="inferred from homology"/>
<evidence type="ECO:0000313" key="5">
    <source>
        <dbReference type="EMBL" id="NJB68360.1"/>
    </source>
</evidence>
<sequence length="354" mass="38614">MTPAVSVLMAVRDGERWLGHAVESVLAQSCADFECIVVDDASTDTSRDILAACGDARVRCIVNERRLGLAASLNRALAAARGAVVARQDADDESRPERLERQMAFLAAHPEVGVVGTGVDMVDDEGRPAGEYLLYPDHARISWALCFGHPFAHPSVCLRTELLRRVGGYDESFGAAQDHDLWTRLAGRTRFANLDERFVVYRRHDASVSSARAGRQREADARARAAHLSWLTGRHVDEAELFWNALPAAVPGAVELAPERAVAGLVAYARLVVEARRAFARRMRCDAAEARAVDRLAGRRLWNVGAALARVSVPWAAWAVARAMALDPALAGREARSGLRRTVARLLRRAEDAG</sequence>
<protein>
    <submittedName>
        <fullName evidence="5">Glycosyltransferase involved in cell wall biosynthesis</fullName>
    </submittedName>
</protein>
<keyword evidence="6" id="KW-1185">Reference proteome</keyword>
<dbReference type="RefSeq" id="WP_167941433.1">
    <property type="nucleotide sequence ID" value="NZ_JAATJA010000002.1"/>
</dbReference>
<dbReference type="GO" id="GO:0016757">
    <property type="term" value="F:glycosyltransferase activity"/>
    <property type="evidence" value="ECO:0007669"/>
    <property type="project" value="UniProtKB-KW"/>
</dbReference>
<dbReference type="InterPro" id="IPR050834">
    <property type="entry name" value="Glycosyltransf_2"/>
</dbReference>
<gene>
    <name evidence="5" type="ORF">GGQ74_002033</name>
</gene>
<evidence type="ECO:0000256" key="2">
    <source>
        <dbReference type="ARBA" id="ARBA00022676"/>
    </source>
</evidence>
<evidence type="ECO:0000259" key="4">
    <source>
        <dbReference type="Pfam" id="PF00535"/>
    </source>
</evidence>
<organism evidence="5 6">
    <name type="scientific">Desulfobaculum xiamenense</name>
    <dbReference type="NCBI Taxonomy" id="995050"/>
    <lineage>
        <taxon>Bacteria</taxon>
        <taxon>Pseudomonadati</taxon>
        <taxon>Thermodesulfobacteriota</taxon>
        <taxon>Desulfovibrionia</taxon>
        <taxon>Desulfovibrionales</taxon>
        <taxon>Desulfovibrionaceae</taxon>
        <taxon>Desulfobaculum</taxon>
    </lineage>
</organism>
<evidence type="ECO:0000313" key="6">
    <source>
        <dbReference type="Proteomes" id="UP000580856"/>
    </source>
</evidence>
<evidence type="ECO:0000256" key="1">
    <source>
        <dbReference type="ARBA" id="ARBA00006739"/>
    </source>
</evidence>
<reference evidence="5 6" key="1">
    <citation type="submission" date="2020-03" db="EMBL/GenBank/DDBJ databases">
        <title>Genomic Encyclopedia of Type Strains, Phase IV (KMG-IV): sequencing the most valuable type-strain genomes for metagenomic binning, comparative biology and taxonomic classification.</title>
        <authorList>
            <person name="Goeker M."/>
        </authorList>
    </citation>
    <scope>NUCLEOTIDE SEQUENCE [LARGE SCALE GENOMIC DNA]</scope>
    <source>
        <strain evidence="5 6">DSM 24233</strain>
    </source>
</reference>
<accession>A0A846QMW9</accession>
<keyword evidence="2" id="KW-0328">Glycosyltransferase</keyword>
<dbReference type="EMBL" id="JAATJA010000002">
    <property type="protein sequence ID" value="NJB68360.1"/>
    <property type="molecule type" value="Genomic_DNA"/>
</dbReference>
<evidence type="ECO:0000256" key="3">
    <source>
        <dbReference type="ARBA" id="ARBA00022679"/>
    </source>
</evidence>
<dbReference type="PANTHER" id="PTHR43685">
    <property type="entry name" value="GLYCOSYLTRANSFERASE"/>
    <property type="match status" value="1"/>
</dbReference>
<comment type="caution">
    <text evidence="5">The sequence shown here is derived from an EMBL/GenBank/DDBJ whole genome shotgun (WGS) entry which is preliminary data.</text>
</comment>
<dbReference type="AlphaFoldDB" id="A0A846QMW9"/>
<dbReference type="InterPro" id="IPR029044">
    <property type="entry name" value="Nucleotide-diphossugar_trans"/>
</dbReference>
<keyword evidence="3 5" id="KW-0808">Transferase</keyword>
<dbReference type="Gene3D" id="3.90.550.10">
    <property type="entry name" value="Spore Coat Polysaccharide Biosynthesis Protein SpsA, Chain A"/>
    <property type="match status" value="1"/>
</dbReference>
<dbReference type="InterPro" id="IPR001173">
    <property type="entry name" value="Glyco_trans_2-like"/>
</dbReference>